<dbReference type="PROSITE" id="PS51257">
    <property type="entry name" value="PROKAR_LIPOPROTEIN"/>
    <property type="match status" value="1"/>
</dbReference>
<dbReference type="AlphaFoldDB" id="A0A8J3RP88"/>
<keyword evidence="4" id="KW-1185">Reference proteome</keyword>
<feature type="signal peptide" evidence="2">
    <location>
        <begin position="1"/>
        <end position="26"/>
    </location>
</feature>
<feature type="chain" id="PRO_5039060274" description="Lipoprotein" evidence="2">
    <location>
        <begin position="27"/>
        <end position="175"/>
    </location>
</feature>
<evidence type="ECO:0000256" key="1">
    <source>
        <dbReference type="SAM" id="MobiDB-lite"/>
    </source>
</evidence>
<evidence type="ECO:0000256" key="2">
    <source>
        <dbReference type="SAM" id="SignalP"/>
    </source>
</evidence>
<feature type="compositionally biased region" description="Low complexity" evidence="1">
    <location>
        <begin position="40"/>
        <end position="49"/>
    </location>
</feature>
<proteinExistence type="predicted"/>
<sequence length="175" mass="17473">MRLPYVSYRKLYVTARGLALAVLVLAAGSCSNAPPPAPTPAGTSATPAAQPSHTPTPVPATGPGSACEDADLRTFLGEVARHSGANGLSADAPVSRWLAFLLDAAPGAVEPTLQHIQQSVAAAEGYVSARKGSAKASVHARRLVAAAAGLAKACGLEDAYDIPAPGEGEASPAPS</sequence>
<protein>
    <recommendedName>
        <fullName evidence="5">Lipoprotein</fullName>
    </recommendedName>
</protein>
<evidence type="ECO:0000313" key="4">
    <source>
        <dbReference type="Proteomes" id="UP000616724"/>
    </source>
</evidence>
<evidence type="ECO:0008006" key="5">
    <source>
        <dbReference type="Google" id="ProtNLM"/>
    </source>
</evidence>
<dbReference type="EMBL" id="BOOH01000057">
    <property type="protein sequence ID" value="GIH80306.1"/>
    <property type="molecule type" value="Genomic_DNA"/>
</dbReference>
<comment type="caution">
    <text evidence="3">The sequence shown here is derived from an EMBL/GenBank/DDBJ whole genome shotgun (WGS) entry which is preliminary data.</text>
</comment>
<dbReference type="Proteomes" id="UP000616724">
    <property type="component" value="Unassembled WGS sequence"/>
</dbReference>
<name>A0A8J3RP88_9ACTN</name>
<keyword evidence="2" id="KW-0732">Signal</keyword>
<feature type="region of interest" description="Disordered" evidence="1">
    <location>
        <begin position="33"/>
        <end position="65"/>
    </location>
</feature>
<gene>
    <name evidence="3" type="ORF">Plo01_67350</name>
</gene>
<reference evidence="3 4" key="1">
    <citation type="submission" date="2021-01" db="EMBL/GenBank/DDBJ databases">
        <title>Whole genome shotgun sequence of Planobispora longispora NBRC 13918.</title>
        <authorList>
            <person name="Komaki H."/>
            <person name="Tamura T."/>
        </authorList>
    </citation>
    <scope>NUCLEOTIDE SEQUENCE [LARGE SCALE GENOMIC DNA]</scope>
    <source>
        <strain evidence="3 4">NBRC 13918</strain>
    </source>
</reference>
<evidence type="ECO:0000313" key="3">
    <source>
        <dbReference type="EMBL" id="GIH80306.1"/>
    </source>
</evidence>
<organism evidence="3 4">
    <name type="scientific">Planobispora longispora</name>
    <dbReference type="NCBI Taxonomy" id="28887"/>
    <lineage>
        <taxon>Bacteria</taxon>
        <taxon>Bacillati</taxon>
        <taxon>Actinomycetota</taxon>
        <taxon>Actinomycetes</taxon>
        <taxon>Streptosporangiales</taxon>
        <taxon>Streptosporangiaceae</taxon>
        <taxon>Planobispora</taxon>
    </lineage>
</organism>
<accession>A0A8J3RP88</accession>